<dbReference type="CDD" id="cd02414">
    <property type="entry name" value="KH-II_Jag"/>
    <property type="match status" value="1"/>
</dbReference>
<dbReference type="SMART" id="SM01245">
    <property type="entry name" value="Jag_N"/>
    <property type="match status" value="1"/>
</dbReference>
<dbReference type="HAMAP" id="MF_00867">
    <property type="entry name" value="KhpB"/>
    <property type="match status" value="1"/>
</dbReference>
<keyword evidence="5 6" id="KW-0961">Cell wall biogenesis/degradation</keyword>
<dbReference type="EMBL" id="CADCWM010001220">
    <property type="protein sequence ID" value="CAA9589967.1"/>
    <property type="molecule type" value="Genomic_DNA"/>
</dbReference>
<dbReference type="InterPro" id="IPR032782">
    <property type="entry name" value="KhpB_N"/>
</dbReference>
<feature type="compositionally biased region" description="Pro residues" evidence="7">
    <location>
        <begin position="76"/>
        <end position="86"/>
    </location>
</feature>
<evidence type="ECO:0000256" key="3">
    <source>
        <dbReference type="ARBA" id="ARBA00022960"/>
    </source>
</evidence>
<keyword evidence="1 6" id="KW-0963">Cytoplasm</keyword>
<keyword evidence="3 6" id="KW-0133">Cell shape</keyword>
<proteinExistence type="inferred from homology"/>
<comment type="similarity">
    <text evidence="6">Belongs to the KhpB RNA-binding protein family.</text>
</comment>
<dbReference type="SMART" id="SM00393">
    <property type="entry name" value="R3H"/>
    <property type="match status" value="1"/>
</dbReference>
<dbReference type="GO" id="GO:0008360">
    <property type="term" value="P:regulation of cell shape"/>
    <property type="evidence" value="ECO:0007669"/>
    <property type="project" value="UniProtKB-KW"/>
</dbReference>
<organism evidence="9">
    <name type="scientific">uncultured Thermomicrobiales bacterium</name>
    <dbReference type="NCBI Taxonomy" id="1645740"/>
    <lineage>
        <taxon>Bacteria</taxon>
        <taxon>Pseudomonadati</taxon>
        <taxon>Thermomicrobiota</taxon>
        <taxon>Thermomicrobia</taxon>
        <taxon>Thermomicrobiales</taxon>
        <taxon>environmental samples</taxon>
    </lineage>
</organism>
<reference evidence="9" key="1">
    <citation type="submission" date="2020-02" db="EMBL/GenBank/DDBJ databases">
        <authorList>
            <person name="Meier V. D."/>
        </authorList>
    </citation>
    <scope>NUCLEOTIDE SEQUENCE</scope>
    <source>
        <strain evidence="9">AVDCRST_MAG88</strain>
    </source>
</reference>
<comment type="caution">
    <text evidence="6">Lacks conserved residue(s) required for the propagation of feature annotation.</text>
</comment>
<keyword evidence="4 6" id="KW-0143">Chaperone</keyword>
<dbReference type="PROSITE" id="PS51061">
    <property type="entry name" value="R3H"/>
    <property type="match status" value="1"/>
</dbReference>
<dbReference type="SUPFAM" id="SSF82708">
    <property type="entry name" value="R3H domain"/>
    <property type="match status" value="1"/>
</dbReference>
<dbReference type="Gene3D" id="3.30.30.80">
    <property type="entry name" value="probable RNA-binding protein from clostridium symbiosum atcc 14940"/>
    <property type="match status" value="1"/>
</dbReference>
<dbReference type="GO" id="GO:0071555">
    <property type="term" value="P:cell wall organization"/>
    <property type="evidence" value="ECO:0007669"/>
    <property type="project" value="UniProtKB-KW"/>
</dbReference>
<comment type="subunit">
    <text evidence="6">Forms a complex with KhpA.</text>
</comment>
<dbReference type="InterPro" id="IPR034079">
    <property type="entry name" value="R3H_KhpB"/>
</dbReference>
<dbReference type="PANTHER" id="PTHR35800:SF1">
    <property type="entry name" value="RNA-BINDING PROTEIN KHPB"/>
    <property type="match status" value="1"/>
</dbReference>
<feature type="domain" description="R3H" evidence="8">
    <location>
        <begin position="188"/>
        <end position="254"/>
    </location>
</feature>
<dbReference type="PANTHER" id="PTHR35800">
    <property type="entry name" value="PROTEIN JAG"/>
    <property type="match status" value="1"/>
</dbReference>
<accession>A0A6N3IPD7</accession>
<dbReference type="InterPro" id="IPR038008">
    <property type="entry name" value="Jag_KH"/>
</dbReference>
<sequence length="254" mass="27824">MDRRNSVEIQAISVEEAVRLALEQLGRGRDDVEIEVLAEPSGGGGLDEEEALVRVTVRGFASQPTRVPGGGRRMPPGRPAPAPPRAMPDEEEDLGDPDEVTATALTVTRELLGSMGFQVRVVPQRPADDAEESGPPTVGVNILGNDLGVLIGRRGEYLAQLQYLVNLLVNRRVGEWTRVSLDVEGYKRRREESLIGLAERVARQVERSGRPIQLEPMPPNERRIVHLALRDEVGVSTESSGEGDLRRVVIAPKR</sequence>
<dbReference type="InterPro" id="IPR015946">
    <property type="entry name" value="KH_dom-like_a/b"/>
</dbReference>
<comment type="subcellular location">
    <subcellularLocation>
        <location evidence="6">Cytoplasm</location>
    </subcellularLocation>
</comment>
<dbReference type="InterPro" id="IPR038247">
    <property type="entry name" value="Jag_N_dom_sf"/>
</dbReference>
<feature type="region of interest" description="Disordered" evidence="7">
    <location>
        <begin position="62"/>
        <end position="96"/>
    </location>
</feature>
<dbReference type="GO" id="GO:0003723">
    <property type="term" value="F:RNA binding"/>
    <property type="evidence" value="ECO:0007669"/>
    <property type="project" value="UniProtKB-UniRule"/>
</dbReference>
<dbReference type="NCBIfam" id="NF041568">
    <property type="entry name" value="Jag_EloR"/>
    <property type="match status" value="1"/>
</dbReference>
<evidence type="ECO:0000259" key="8">
    <source>
        <dbReference type="PROSITE" id="PS51061"/>
    </source>
</evidence>
<protein>
    <recommendedName>
        <fullName evidence="6">RNA-binding protein KhpB</fullName>
    </recommendedName>
    <alternativeName>
        <fullName evidence="6">RNA-binding protein EloR</fullName>
    </alternativeName>
</protein>
<evidence type="ECO:0000256" key="6">
    <source>
        <dbReference type="HAMAP-Rule" id="MF_00867"/>
    </source>
</evidence>
<dbReference type="Pfam" id="PF14804">
    <property type="entry name" value="Jag_N"/>
    <property type="match status" value="1"/>
</dbReference>
<keyword evidence="2 6" id="KW-0694">RNA-binding</keyword>
<comment type="function">
    <text evidence="6">A probable RNA chaperone. Forms a complex with KhpA which binds to cellular RNA and controls its expression. Plays a role in peptidoglycan (PG) homeostasis and cell length regulation.</text>
</comment>
<dbReference type="GO" id="GO:0005737">
    <property type="term" value="C:cytoplasm"/>
    <property type="evidence" value="ECO:0007669"/>
    <property type="project" value="UniProtKB-SubCell"/>
</dbReference>
<dbReference type="GO" id="GO:0009252">
    <property type="term" value="P:peptidoglycan biosynthetic process"/>
    <property type="evidence" value="ECO:0007669"/>
    <property type="project" value="UniProtKB-UniRule"/>
</dbReference>
<evidence type="ECO:0000256" key="4">
    <source>
        <dbReference type="ARBA" id="ARBA00023186"/>
    </source>
</evidence>
<dbReference type="InterPro" id="IPR036867">
    <property type="entry name" value="R3H_dom_sf"/>
</dbReference>
<dbReference type="Gene3D" id="3.30.1370.50">
    <property type="entry name" value="R3H-like domain"/>
    <property type="match status" value="1"/>
</dbReference>
<evidence type="ECO:0000256" key="1">
    <source>
        <dbReference type="ARBA" id="ARBA00022490"/>
    </source>
</evidence>
<evidence type="ECO:0000313" key="9">
    <source>
        <dbReference type="EMBL" id="CAA9589967.1"/>
    </source>
</evidence>
<comment type="domain">
    <text evidence="6">Has an N-terminal Jag-N domain and 2 RNA-binding domains (KH and R3H).</text>
</comment>
<evidence type="ECO:0000256" key="5">
    <source>
        <dbReference type="ARBA" id="ARBA00023316"/>
    </source>
</evidence>
<dbReference type="AlphaFoldDB" id="A0A6N3IPD7"/>
<gene>
    <name evidence="6" type="primary">khpB</name>
    <name evidence="6" type="synonym">eloR</name>
    <name evidence="9" type="ORF">AVDCRST_MAG88-4698</name>
</gene>
<dbReference type="Pfam" id="PF01424">
    <property type="entry name" value="R3H"/>
    <property type="match status" value="1"/>
</dbReference>
<dbReference type="InterPro" id="IPR001374">
    <property type="entry name" value="R3H_dom"/>
</dbReference>
<evidence type="ECO:0000256" key="2">
    <source>
        <dbReference type="ARBA" id="ARBA00022884"/>
    </source>
</evidence>
<evidence type="ECO:0000256" key="7">
    <source>
        <dbReference type="SAM" id="MobiDB-lite"/>
    </source>
</evidence>
<dbReference type="Gene3D" id="3.30.300.20">
    <property type="match status" value="1"/>
</dbReference>
<name>A0A6N3IPD7_9BACT</name>
<dbReference type="InterPro" id="IPR039247">
    <property type="entry name" value="KhpB"/>
</dbReference>
<dbReference type="CDD" id="cd02644">
    <property type="entry name" value="R3H_jag"/>
    <property type="match status" value="1"/>
</dbReference>